<protein>
    <submittedName>
        <fullName evidence="1">Uncharacterized protein</fullName>
    </submittedName>
</protein>
<dbReference type="Proteomes" id="UP000241868">
    <property type="component" value="Unassembled WGS sequence"/>
</dbReference>
<organism evidence="1 2">
    <name type="scientific">Neisseria iguanae</name>
    <dbReference type="NCBI Taxonomy" id="90242"/>
    <lineage>
        <taxon>Bacteria</taxon>
        <taxon>Pseudomonadati</taxon>
        <taxon>Pseudomonadota</taxon>
        <taxon>Betaproteobacteria</taxon>
        <taxon>Neisseriales</taxon>
        <taxon>Neisseriaceae</taxon>
        <taxon>Neisseria</taxon>
    </lineage>
</organism>
<dbReference type="EMBL" id="PXYY01000013">
    <property type="protein sequence ID" value="PSJ80875.1"/>
    <property type="molecule type" value="Genomic_DNA"/>
</dbReference>
<name>A0A2P7U1R4_9NEIS</name>
<comment type="caution">
    <text evidence="1">The sequence shown here is derived from an EMBL/GenBank/DDBJ whole genome shotgun (WGS) entry which is preliminary data.</text>
</comment>
<dbReference type="RefSeq" id="WP_049343822.1">
    <property type="nucleotide sequence ID" value="NZ_PXYY01000013.1"/>
</dbReference>
<gene>
    <name evidence="1" type="ORF">C7N83_03610</name>
</gene>
<sequence length="79" mass="9131">MSNLFCERKTKWIGLAFWLLFWAVLVGTMLHSCSKPVVSAAKLEMSRRERLADLEAKALGEQYESMSTEEKMKGIVYER</sequence>
<proteinExistence type="predicted"/>
<accession>A0A2P7U1R4</accession>
<keyword evidence="2" id="KW-1185">Reference proteome</keyword>
<reference evidence="1 2" key="1">
    <citation type="submission" date="2018-03" db="EMBL/GenBank/DDBJ databases">
        <title>Neisseria weixii sp. nov., isolated from the intestinal contents of Tibetan Plateau pika (Ochotona curzoniae) in Yushu, Qinghai Province, China.</title>
        <authorList>
            <person name="Gui Z."/>
        </authorList>
    </citation>
    <scope>NUCLEOTIDE SEQUENCE [LARGE SCALE GENOMIC DNA]</scope>
    <source>
        <strain evidence="1 2">ATCC 51483</strain>
    </source>
</reference>
<dbReference type="AlphaFoldDB" id="A0A2P7U1R4"/>
<evidence type="ECO:0000313" key="2">
    <source>
        <dbReference type="Proteomes" id="UP000241868"/>
    </source>
</evidence>
<evidence type="ECO:0000313" key="1">
    <source>
        <dbReference type="EMBL" id="PSJ80875.1"/>
    </source>
</evidence>